<reference evidence="2 3" key="1">
    <citation type="submission" date="2019-04" db="EMBL/GenBank/DDBJ databases">
        <authorList>
            <person name="Li Y."/>
            <person name="Wang J."/>
        </authorList>
    </citation>
    <scope>NUCLEOTIDE SEQUENCE [LARGE SCALE GENOMIC DNA]</scope>
    <source>
        <strain evidence="2 3">DSM 14668</strain>
    </source>
</reference>
<dbReference type="InterPro" id="IPR024038">
    <property type="entry name" value="MYXO-CTERM"/>
</dbReference>
<feature type="signal peptide" evidence="1">
    <location>
        <begin position="1"/>
        <end position="23"/>
    </location>
</feature>
<dbReference type="AlphaFoldDB" id="A0A4U1ICZ3"/>
<proteinExistence type="predicted"/>
<name>A0A4U1ICZ3_9BACT</name>
<organism evidence="2 3">
    <name type="scientific">Polyangium fumosum</name>
    <dbReference type="NCBI Taxonomy" id="889272"/>
    <lineage>
        <taxon>Bacteria</taxon>
        <taxon>Pseudomonadati</taxon>
        <taxon>Myxococcota</taxon>
        <taxon>Polyangia</taxon>
        <taxon>Polyangiales</taxon>
        <taxon>Polyangiaceae</taxon>
        <taxon>Polyangium</taxon>
    </lineage>
</organism>
<gene>
    <name evidence="2" type="ORF">E8A74_50650</name>
</gene>
<dbReference type="NCBIfam" id="NF041936">
    <property type="entry name" value="MXAN_0125_fam"/>
    <property type="match status" value="1"/>
</dbReference>
<evidence type="ECO:0000256" key="1">
    <source>
        <dbReference type="SAM" id="SignalP"/>
    </source>
</evidence>
<dbReference type="EMBL" id="SSMQ01000142">
    <property type="protein sequence ID" value="TKC91478.1"/>
    <property type="molecule type" value="Genomic_DNA"/>
</dbReference>
<dbReference type="OrthoDB" id="5520523at2"/>
<evidence type="ECO:0000313" key="2">
    <source>
        <dbReference type="EMBL" id="TKC91478.1"/>
    </source>
</evidence>
<dbReference type="RefSeq" id="WP_136936418.1">
    <property type="nucleotide sequence ID" value="NZ_SSMQ01000142.1"/>
</dbReference>
<comment type="caution">
    <text evidence="2">The sequence shown here is derived from an EMBL/GenBank/DDBJ whole genome shotgun (WGS) entry which is preliminary data.</text>
</comment>
<sequence>MKLLAFAIPFAVALALAPRAAHAGCPQAVEGGCNAVIKLEAVLGNEPACVRLDRIEPENGCVCHGTVTVVNDCTYDIVSTEPVFGTDDSLLLPGETGFLNVEGKEPGVHHEEFNLQGQGQLFKIILDYTVERRVLETGGCSVSGAERPGLAGVGLGLAALLFARRRRGR</sequence>
<accession>A0A4U1ICZ3</accession>
<keyword evidence="1" id="KW-0732">Signal</keyword>
<keyword evidence="3" id="KW-1185">Reference proteome</keyword>
<dbReference type="Proteomes" id="UP000309215">
    <property type="component" value="Unassembled WGS sequence"/>
</dbReference>
<protein>
    <submittedName>
        <fullName evidence="2">Uncharacterized protein</fullName>
    </submittedName>
</protein>
<dbReference type="NCBIfam" id="TIGR03901">
    <property type="entry name" value="MYXO-CTERM"/>
    <property type="match status" value="1"/>
</dbReference>
<feature type="chain" id="PRO_5020985623" evidence="1">
    <location>
        <begin position="24"/>
        <end position="169"/>
    </location>
</feature>
<evidence type="ECO:0000313" key="3">
    <source>
        <dbReference type="Proteomes" id="UP000309215"/>
    </source>
</evidence>